<dbReference type="EMBL" id="JBHSSW010000003">
    <property type="protein sequence ID" value="MFC6196806.1"/>
    <property type="molecule type" value="Genomic_DNA"/>
</dbReference>
<feature type="transmembrane region" description="Helical" evidence="6">
    <location>
        <begin position="141"/>
        <end position="161"/>
    </location>
</feature>
<keyword evidence="3 6" id="KW-0812">Transmembrane</keyword>
<dbReference type="InterPro" id="IPR000620">
    <property type="entry name" value="EamA_dom"/>
</dbReference>
<comment type="caution">
    <text evidence="8">The sequence shown here is derived from an EMBL/GenBank/DDBJ whole genome shotgun (WGS) entry which is preliminary data.</text>
</comment>
<feature type="domain" description="EamA" evidence="7">
    <location>
        <begin position="143"/>
        <end position="286"/>
    </location>
</feature>
<name>A0ABW1S6F1_9PROT</name>
<keyword evidence="5 6" id="KW-0472">Membrane</keyword>
<accession>A0ABW1S6F1</accession>
<gene>
    <name evidence="8" type="ORF">ACFQDM_01875</name>
</gene>
<feature type="transmembrane region" description="Helical" evidence="6">
    <location>
        <begin position="119"/>
        <end position="135"/>
    </location>
</feature>
<dbReference type="PANTHER" id="PTHR32322:SF2">
    <property type="entry name" value="EAMA DOMAIN-CONTAINING PROTEIN"/>
    <property type="match status" value="1"/>
</dbReference>
<evidence type="ECO:0000256" key="1">
    <source>
        <dbReference type="ARBA" id="ARBA00004141"/>
    </source>
</evidence>
<dbReference type="RefSeq" id="WP_377374699.1">
    <property type="nucleotide sequence ID" value="NZ_JBHSSW010000003.1"/>
</dbReference>
<feature type="transmembrane region" description="Helical" evidence="6">
    <location>
        <begin position="90"/>
        <end position="110"/>
    </location>
</feature>
<feature type="transmembrane region" description="Helical" evidence="6">
    <location>
        <begin position="34"/>
        <end position="54"/>
    </location>
</feature>
<dbReference type="InterPro" id="IPR037185">
    <property type="entry name" value="EmrE-like"/>
</dbReference>
<feature type="transmembrane region" description="Helical" evidence="6">
    <location>
        <begin position="269"/>
        <end position="287"/>
    </location>
</feature>
<feature type="domain" description="EamA" evidence="7">
    <location>
        <begin position="8"/>
        <end position="133"/>
    </location>
</feature>
<evidence type="ECO:0000256" key="4">
    <source>
        <dbReference type="ARBA" id="ARBA00022989"/>
    </source>
</evidence>
<protein>
    <submittedName>
        <fullName evidence="8">DMT family transporter</fullName>
    </submittedName>
</protein>
<dbReference type="PANTHER" id="PTHR32322">
    <property type="entry name" value="INNER MEMBRANE TRANSPORTER"/>
    <property type="match status" value="1"/>
</dbReference>
<evidence type="ECO:0000256" key="2">
    <source>
        <dbReference type="ARBA" id="ARBA00007362"/>
    </source>
</evidence>
<dbReference type="Gene3D" id="1.10.3730.20">
    <property type="match status" value="1"/>
</dbReference>
<comment type="similarity">
    <text evidence="2">Belongs to the EamA transporter family.</text>
</comment>
<feature type="transmembrane region" description="Helical" evidence="6">
    <location>
        <begin position="212"/>
        <end position="236"/>
    </location>
</feature>
<evidence type="ECO:0000256" key="5">
    <source>
        <dbReference type="ARBA" id="ARBA00023136"/>
    </source>
</evidence>
<keyword evidence="4 6" id="KW-1133">Transmembrane helix</keyword>
<feature type="transmembrane region" description="Helical" evidence="6">
    <location>
        <begin position="7"/>
        <end position="28"/>
    </location>
</feature>
<evidence type="ECO:0000256" key="3">
    <source>
        <dbReference type="ARBA" id="ARBA00022692"/>
    </source>
</evidence>
<evidence type="ECO:0000256" key="6">
    <source>
        <dbReference type="SAM" id="Phobius"/>
    </source>
</evidence>
<dbReference type="InterPro" id="IPR050638">
    <property type="entry name" value="AA-Vitamin_Transporters"/>
</dbReference>
<organism evidence="8 9">
    <name type="scientific">Ponticaulis profundi</name>
    <dbReference type="NCBI Taxonomy" id="2665222"/>
    <lineage>
        <taxon>Bacteria</taxon>
        <taxon>Pseudomonadati</taxon>
        <taxon>Pseudomonadota</taxon>
        <taxon>Alphaproteobacteria</taxon>
        <taxon>Hyphomonadales</taxon>
        <taxon>Hyphomonadaceae</taxon>
        <taxon>Ponticaulis</taxon>
    </lineage>
</organism>
<comment type="subcellular location">
    <subcellularLocation>
        <location evidence="1">Membrane</location>
        <topology evidence="1">Multi-pass membrane protein</topology>
    </subcellularLocation>
</comment>
<keyword evidence="9" id="KW-1185">Reference proteome</keyword>
<dbReference type="Proteomes" id="UP001596303">
    <property type="component" value="Unassembled WGS sequence"/>
</dbReference>
<feature type="transmembrane region" description="Helical" evidence="6">
    <location>
        <begin position="61"/>
        <end position="84"/>
    </location>
</feature>
<reference evidence="9" key="1">
    <citation type="journal article" date="2019" name="Int. J. Syst. Evol. Microbiol.">
        <title>The Global Catalogue of Microorganisms (GCM) 10K type strain sequencing project: providing services to taxonomists for standard genome sequencing and annotation.</title>
        <authorList>
            <consortium name="The Broad Institute Genomics Platform"/>
            <consortium name="The Broad Institute Genome Sequencing Center for Infectious Disease"/>
            <person name="Wu L."/>
            <person name="Ma J."/>
        </authorList>
    </citation>
    <scope>NUCLEOTIDE SEQUENCE [LARGE SCALE GENOMIC DNA]</scope>
    <source>
        <strain evidence="9">CGMCC-1.15741</strain>
    </source>
</reference>
<feature type="transmembrane region" description="Helical" evidence="6">
    <location>
        <begin position="243"/>
        <end position="263"/>
    </location>
</feature>
<evidence type="ECO:0000259" key="7">
    <source>
        <dbReference type="Pfam" id="PF00892"/>
    </source>
</evidence>
<proteinExistence type="inferred from homology"/>
<dbReference type="Pfam" id="PF00892">
    <property type="entry name" value="EamA"/>
    <property type="match status" value="2"/>
</dbReference>
<sequence length="306" mass="32989">MAIRDFGLFCLICMVWGMNMIVSRWVFIATDIEPLFYAGMRFGMIALVLFPLFFRRWPSDLFKLFLISLCIGSAHFGLLFIGLANASASSAAVVGQLAVPFTTLLSILFLNEKVGWRRGLGIVMAFLGVIIISVNPSEFSVSTGLLFVVGSAFCASIGSILMKQITRMPGVHMQAWVGVMSFLPLFVVSAFLEGGEAGLGGQFMAFAQGGWLLWLATAFAVLGVSIFGHGSFYVLITKYDVSLLSPLTLMVPVWGVIFGVMLLGEPFTVQFLIGGVVSLAGVLIIALRPNTKLPFAVLAKKMVGSS</sequence>
<feature type="transmembrane region" description="Helical" evidence="6">
    <location>
        <begin position="173"/>
        <end position="192"/>
    </location>
</feature>
<dbReference type="SUPFAM" id="SSF103481">
    <property type="entry name" value="Multidrug resistance efflux transporter EmrE"/>
    <property type="match status" value="2"/>
</dbReference>
<evidence type="ECO:0000313" key="9">
    <source>
        <dbReference type="Proteomes" id="UP001596303"/>
    </source>
</evidence>
<evidence type="ECO:0000313" key="8">
    <source>
        <dbReference type="EMBL" id="MFC6196806.1"/>
    </source>
</evidence>